<sequence>MLKYICLNNIIHMELKYIDESLKKQWDDLVKNNPASGYMQSFWWADVQNLLGWETYKIGIFNREKLLGGAIIAKYNHFKNKSILYIGEGPVLPYEEPVAEEMFKLLMSQIDTIAEFDGSHPTSHISIELKLLQVPAFFSRFQRAQSDRQPLSTLMIDLQLSEEEILKQMKPKGRYNIKISQKNGVVISRIPPSRGFSDFLKLYLPFVKRSGFDGKDRDYFERLNYILSEEGGGEYFFASYKGKVLAVALVIYFGNTATYLFGASSDENRQVMAPYGLHGEIIRFAKKSGYHWYDWYGISPGENTTQHPWDGFSVFKKKFGGKQVNYIGAYDFIYNKNLYLPNHPRKRFWIV</sequence>
<keyword evidence="4" id="KW-0573">Peptidoglycan synthesis</keyword>
<dbReference type="Pfam" id="PF02388">
    <property type="entry name" value="FemAB"/>
    <property type="match status" value="3"/>
</dbReference>
<dbReference type="InterPro" id="IPR003447">
    <property type="entry name" value="FEMABX"/>
</dbReference>
<dbReference type="PANTHER" id="PTHR36174">
    <property type="entry name" value="LIPID II:GLYCINE GLYCYLTRANSFERASE"/>
    <property type="match status" value="1"/>
</dbReference>
<accession>A0A2M7QD33</accession>
<evidence type="ECO:0000313" key="8">
    <source>
        <dbReference type="Proteomes" id="UP000230108"/>
    </source>
</evidence>
<evidence type="ECO:0000256" key="6">
    <source>
        <dbReference type="ARBA" id="ARBA00023316"/>
    </source>
</evidence>
<name>A0A2M7QD33_9BACT</name>
<evidence type="ECO:0000256" key="1">
    <source>
        <dbReference type="ARBA" id="ARBA00009943"/>
    </source>
</evidence>
<evidence type="ECO:0000313" key="7">
    <source>
        <dbReference type="EMBL" id="PIY69136.1"/>
    </source>
</evidence>
<protein>
    <recommendedName>
        <fullName evidence="9">Methicillin resistance protein</fullName>
    </recommendedName>
</protein>
<keyword evidence="6" id="KW-0961">Cell wall biogenesis/degradation</keyword>
<evidence type="ECO:0000256" key="4">
    <source>
        <dbReference type="ARBA" id="ARBA00022984"/>
    </source>
</evidence>
<dbReference type="GO" id="GO:0071555">
    <property type="term" value="P:cell wall organization"/>
    <property type="evidence" value="ECO:0007669"/>
    <property type="project" value="UniProtKB-KW"/>
</dbReference>
<dbReference type="Gene3D" id="3.40.630.30">
    <property type="match status" value="2"/>
</dbReference>
<reference evidence="8" key="1">
    <citation type="submission" date="2017-09" db="EMBL/GenBank/DDBJ databases">
        <title>Depth-based differentiation of microbial function through sediment-hosted aquifers and enrichment of novel symbionts in the deep terrestrial subsurface.</title>
        <authorList>
            <person name="Probst A.J."/>
            <person name="Ladd B."/>
            <person name="Jarett J.K."/>
            <person name="Geller-Mcgrath D.E."/>
            <person name="Sieber C.M.K."/>
            <person name="Emerson J.B."/>
            <person name="Anantharaman K."/>
            <person name="Thomas B.C."/>
            <person name="Malmstrom R."/>
            <person name="Stieglmeier M."/>
            <person name="Klingl A."/>
            <person name="Woyke T."/>
            <person name="Ryan C.M."/>
            <person name="Banfield J.F."/>
        </authorList>
    </citation>
    <scope>NUCLEOTIDE SEQUENCE [LARGE SCALE GENOMIC DNA]</scope>
</reference>
<dbReference type="AlphaFoldDB" id="A0A2M7QD33"/>
<proteinExistence type="inferred from homology"/>
<evidence type="ECO:0008006" key="9">
    <source>
        <dbReference type="Google" id="ProtNLM"/>
    </source>
</evidence>
<comment type="caution">
    <text evidence="7">The sequence shown here is derived from an EMBL/GenBank/DDBJ whole genome shotgun (WGS) entry which is preliminary data.</text>
</comment>
<keyword evidence="2" id="KW-0808">Transferase</keyword>
<comment type="similarity">
    <text evidence="1">Belongs to the FemABX family.</text>
</comment>
<keyword evidence="5" id="KW-0012">Acyltransferase</keyword>
<dbReference type="InterPro" id="IPR016181">
    <property type="entry name" value="Acyl_CoA_acyltransferase"/>
</dbReference>
<organism evidence="7 8">
    <name type="scientific">Candidatus Roizmanbacteria bacterium CG_4_10_14_0_8_um_filter_39_9</name>
    <dbReference type="NCBI Taxonomy" id="1974829"/>
    <lineage>
        <taxon>Bacteria</taxon>
        <taxon>Candidatus Roizmaniibacteriota</taxon>
    </lineage>
</organism>
<dbReference type="GO" id="GO:0016755">
    <property type="term" value="F:aminoacyltransferase activity"/>
    <property type="evidence" value="ECO:0007669"/>
    <property type="project" value="InterPro"/>
</dbReference>
<evidence type="ECO:0000256" key="2">
    <source>
        <dbReference type="ARBA" id="ARBA00022679"/>
    </source>
</evidence>
<dbReference type="SUPFAM" id="SSF55729">
    <property type="entry name" value="Acyl-CoA N-acyltransferases (Nat)"/>
    <property type="match status" value="2"/>
</dbReference>
<keyword evidence="3" id="KW-0133">Cell shape</keyword>
<dbReference type="PANTHER" id="PTHR36174:SF1">
    <property type="entry name" value="LIPID II:GLYCINE GLYCYLTRANSFERASE"/>
    <property type="match status" value="1"/>
</dbReference>
<dbReference type="GO" id="GO:0009252">
    <property type="term" value="P:peptidoglycan biosynthetic process"/>
    <property type="evidence" value="ECO:0007669"/>
    <property type="project" value="UniProtKB-KW"/>
</dbReference>
<evidence type="ECO:0000256" key="5">
    <source>
        <dbReference type="ARBA" id="ARBA00023315"/>
    </source>
</evidence>
<dbReference type="Proteomes" id="UP000230108">
    <property type="component" value="Unassembled WGS sequence"/>
</dbReference>
<dbReference type="EMBL" id="PFLF01000049">
    <property type="protein sequence ID" value="PIY69136.1"/>
    <property type="molecule type" value="Genomic_DNA"/>
</dbReference>
<dbReference type="InterPro" id="IPR050644">
    <property type="entry name" value="PG_Glycine_Bridge_Synth"/>
</dbReference>
<gene>
    <name evidence="7" type="ORF">COY90_02235</name>
</gene>
<dbReference type="GO" id="GO:0008360">
    <property type="term" value="P:regulation of cell shape"/>
    <property type="evidence" value="ECO:0007669"/>
    <property type="project" value="UniProtKB-KW"/>
</dbReference>
<evidence type="ECO:0000256" key="3">
    <source>
        <dbReference type="ARBA" id="ARBA00022960"/>
    </source>
</evidence>
<dbReference type="PROSITE" id="PS51191">
    <property type="entry name" value="FEMABX"/>
    <property type="match status" value="1"/>
</dbReference>